<accession>A0A5N6VHP2</accession>
<evidence type="ECO:0000313" key="2">
    <source>
        <dbReference type="EMBL" id="KAE8307679.1"/>
    </source>
</evidence>
<organism evidence="2 3">
    <name type="scientific">Aspergillus transmontanensis</name>
    <dbReference type="NCBI Taxonomy" id="1034304"/>
    <lineage>
        <taxon>Eukaryota</taxon>
        <taxon>Fungi</taxon>
        <taxon>Dikarya</taxon>
        <taxon>Ascomycota</taxon>
        <taxon>Pezizomycotina</taxon>
        <taxon>Eurotiomycetes</taxon>
        <taxon>Eurotiomycetidae</taxon>
        <taxon>Eurotiales</taxon>
        <taxon>Aspergillaceae</taxon>
        <taxon>Aspergillus</taxon>
        <taxon>Aspergillus subgen. Circumdati</taxon>
    </lineage>
</organism>
<proteinExistence type="predicted"/>
<dbReference type="AlphaFoldDB" id="A0A5N6VHP2"/>
<feature type="signal peptide" evidence="1">
    <location>
        <begin position="1"/>
        <end position="18"/>
    </location>
</feature>
<dbReference type="Proteomes" id="UP000325433">
    <property type="component" value="Unassembled WGS sequence"/>
</dbReference>
<feature type="chain" id="PRO_5024842772" evidence="1">
    <location>
        <begin position="19"/>
        <end position="77"/>
    </location>
</feature>
<reference evidence="3" key="1">
    <citation type="submission" date="2019-04" db="EMBL/GenBank/DDBJ databases">
        <title>Friends and foes A comparative genomics studyof 23 Aspergillus species from section Flavi.</title>
        <authorList>
            <consortium name="DOE Joint Genome Institute"/>
            <person name="Kjaerbolling I."/>
            <person name="Vesth T."/>
            <person name="Frisvad J.C."/>
            <person name="Nybo J.L."/>
            <person name="Theobald S."/>
            <person name="Kildgaard S."/>
            <person name="Isbrandt T."/>
            <person name="Kuo A."/>
            <person name="Sato A."/>
            <person name="Lyhne E.K."/>
            <person name="Kogle M.E."/>
            <person name="Wiebenga A."/>
            <person name="Kun R.S."/>
            <person name="Lubbers R.J."/>
            <person name="Makela M.R."/>
            <person name="Barry K."/>
            <person name="Chovatia M."/>
            <person name="Clum A."/>
            <person name="Daum C."/>
            <person name="Haridas S."/>
            <person name="He G."/>
            <person name="LaButti K."/>
            <person name="Lipzen A."/>
            <person name="Mondo S."/>
            <person name="Riley R."/>
            <person name="Salamov A."/>
            <person name="Simmons B.A."/>
            <person name="Magnuson J.K."/>
            <person name="Henrissat B."/>
            <person name="Mortensen U.H."/>
            <person name="Larsen T.O."/>
            <person name="Devries R.P."/>
            <person name="Grigoriev I.V."/>
            <person name="Machida M."/>
            <person name="Baker S.E."/>
            <person name="Andersen M.R."/>
        </authorList>
    </citation>
    <scope>NUCLEOTIDE SEQUENCE [LARGE SCALE GENOMIC DNA]</scope>
    <source>
        <strain evidence="3">CBS 130015</strain>
    </source>
</reference>
<protein>
    <submittedName>
        <fullName evidence="2">Uncharacterized protein</fullName>
    </submittedName>
</protein>
<feature type="non-terminal residue" evidence="2">
    <location>
        <position position="1"/>
    </location>
</feature>
<evidence type="ECO:0000313" key="3">
    <source>
        <dbReference type="Proteomes" id="UP000325433"/>
    </source>
</evidence>
<name>A0A5N6VHP2_9EURO</name>
<keyword evidence="3" id="KW-1185">Reference proteome</keyword>
<sequence length="77" mass="8986">PSHHIVILLLGHFLRGLTLRNPFVKITRGADRRGDKERDLSGGWALICPWSELWTFRYPTSCSKSLRKEGLDREMFF</sequence>
<evidence type="ECO:0000256" key="1">
    <source>
        <dbReference type="SAM" id="SignalP"/>
    </source>
</evidence>
<keyword evidence="1" id="KW-0732">Signal</keyword>
<dbReference type="EMBL" id="ML738400">
    <property type="protein sequence ID" value="KAE8307679.1"/>
    <property type="molecule type" value="Genomic_DNA"/>
</dbReference>
<gene>
    <name evidence="2" type="ORF">BDV41DRAFT_553641</name>
</gene>